<dbReference type="EMBL" id="FOUI01000002">
    <property type="protein sequence ID" value="SFM27673.1"/>
    <property type="molecule type" value="Genomic_DNA"/>
</dbReference>
<evidence type="ECO:0000256" key="2">
    <source>
        <dbReference type="ARBA" id="ARBA00006657"/>
    </source>
</evidence>
<evidence type="ECO:0000259" key="12">
    <source>
        <dbReference type="PROSITE" id="PS51898"/>
    </source>
</evidence>
<dbReference type="HAMAP" id="MF_01808">
    <property type="entry name" value="Recomb_XerC_XerD"/>
    <property type="match status" value="1"/>
</dbReference>
<comment type="subunit">
    <text evidence="11">Forms a cyclic heterotetrameric complex composed of two molecules of XerC and two molecules of XerD.</text>
</comment>
<name>A0A1I4PJQ0_9GAMM</name>
<dbReference type="Gene3D" id="1.10.443.10">
    <property type="entry name" value="Intergrase catalytic core"/>
    <property type="match status" value="1"/>
</dbReference>
<dbReference type="Pfam" id="PF02899">
    <property type="entry name" value="Phage_int_SAM_1"/>
    <property type="match status" value="1"/>
</dbReference>
<keyword evidence="8 11" id="KW-0238">DNA-binding</keyword>
<feature type="domain" description="Tyr recombinase" evidence="12">
    <location>
        <begin position="111"/>
        <end position="292"/>
    </location>
</feature>
<evidence type="ECO:0000256" key="6">
    <source>
        <dbReference type="ARBA" id="ARBA00022829"/>
    </source>
</evidence>
<feature type="active site" description="O-(3'-phospho-DNA)-tyrosine intermediate" evidence="11">
    <location>
        <position position="279"/>
    </location>
</feature>
<dbReference type="Proteomes" id="UP000243629">
    <property type="component" value="Unassembled WGS sequence"/>
</dbReference>
<dbReference type="InterPro" id="IPR004107">
    <property type="entry name" value="Integrase_SAM-like_N"/>
</dbReference>
<keyword evidence="15" id="KW-1185">Reference proteome</keyword>
<dbReference type="PROSITE" id="PS51900">
    <property type="entry name" value="CB"/>
    <property type="match status" value="1"/>
</dbReference>
<keyword evidence="7 11" id="KW-0229">DNA integration</keyword>
<proteinExistence type="inferred from homology"/>
<keyword evidence="6 11" id="KW-0159">Chromosome partition</keyword>
<dbReference type="STRING" id="1720063.SAMN05216217_102365"/>
<feature type="active site" evidence="11">
    <location>
        <position position="177"/>
    </location>
</feature>
<dbReference type="GO" id="GO:0005737">
    <property type="term" value="C:cytoplasm"/>
    <property type="evidence" value="ECO:0007669"/>
    <property type="project" value="UniProtKB-SubCell"/>
</dbReference>
<dbReference type="GO" id="GO:0006313">
    <property type="term" value="P:DNA transposition"/>
    <property type="evidence" value="ECO:0007669"/>
    <property type="project" value="UniProtKB-UniRule"/>
</dbReference>
<protein>
    <recommendedName>
        <fullName evidence="3 11">Tyrosine recombinase XerC</fullName>
    </recommendedName>
</protein>
<dbReference type="AlphaFoldDB" id="A0A1I4PJQ0"/>
<accession>A0A1I4PJQ0</accession>
<keyword evidence="9 11" id="KW-0233">DNA recombination</keyword>
<evidence type="ECO:0000256" key="10">
    <source>
        <dbReference type="ARBA" id="ARBA00023306"/>
    </source>
</evidence>
<dbReference type="GO" id="GO:0003677">
    <property type="term" value="F:DNA binding"/>
    <property type="evidence" value="ECO:0007669"/>
    <property type="project" value="UniProtKB-UniRule"/>
</dbReference>
<keyword evidence="5 11" id="KW-0132">Cell division</keyword>
<comment type="subcellular location">
    <subcellularLocation>
        <location evidence="1 11">Cytoplasm</location>
    </subcellularLocation>
</comment>
<evidence type="ECO:0000313" key="15">
    <source>
        <dbReference type="Proteomes" id="UP000243629"/>
    </source>
</evidence>
<evidence type="ECO:0000256" key="5">
    <source>
        <dbReference type="ARBA" id="ARBA00022618"/>
    </source>
</evidence>
<feature type="active site" evidence="11">
    <location>
        <position position="244"/>
    </location>
</feature>
<dbReference type="Pfam" id="PF00589">
    <property type="entry name" value="Phage_integrase"/>
    <property type="match status" value="1"/>
</dbReference>
<dbReference type="InterPro" id="IPR002104">
    <property type="entry name" value="Integrase_catalytic"/>
</dbReference>
<feature type="active site" evidence="11">
    <location>
        <position position="153"/>
    </location>
</feature>
<dbReference type="GO" id="GO:0007059">
    <property type="term" value="P:chromosome segregation"/>
    <property type="evidence" value="ECO:0007669"/>
    <property type="project" value="UniProtKB-UniRule"/>
</dbReference>
<comment type="function">
    <text evidence="11">Site-specific tyrosine recombinase, which acts by catalyzing the cutting and rejoining of the recombining DNA molecules. The XerC-XerD complex is essential to convert dimers of the bacterial chromosome into monomers to permit their segregation at cell division. It also contributes to the segregational stability of plasmids.</text>
</comment>
<dbReference type="PANTHER" id="PTHR30349">
    <property type="entry name" value="PHAGE INTEGRASE-RELATED"/>
    <property type="match status" value="1"/>
</dbReference>
<reference evidence="15" key="1">
    <citation type="submission" date="2016-10" db="EMBL/GenBank/DDBJ databases">
        <authorList>
            <person name="Varghese N."/>
            <person name="Submissions S."/>
        </authorList>
    </citation>
    <scope>NUCLEOTIDE SEQUENCE [LARGE SCALE GENOMIC DNA]</scope>
    <source>
        <strain evidence="15">DSM 24213</strain>
    </source>
</reference>
<organism evidence="14 15">
    <name type="scientific">Halopseudomonas yangmingensis</name>
    <dbReference type="NCBI Taxonomy" id="1720063"/>
    <lineage>
        <taxon>Bacteria</taxon>
        <taxon>Pseudomonadati</taxon>
        <taxon>Pseudomonadota</taxon>
        <taxon>Gammaproteobacteria</taxon>
        <taxon>Pseudomonadales</taxon>
        <taxon>Pseudomonadaceae</taxon>
        <taxon>Halopseudomonas</taxon>
    </lineage>
</organism>
<dbReference type="InterPro" id="IPR013762">
    <property type="entry name" value="Integrase-like_cat_sf"/>
</dbReference>
<dbReference type="InterPro" id="IPR050090">
    <property type="entry name" value="Tyrosine_recombinase_XerCD"/>
</dbReference>
<evidence type="ECO:0000256" key="3">
    <source>
        <dbReference type="ARBA" id="ARBA00015804"/>
    </source>
</evidence>
<dbReference type="CDD" id="cd00798">
    <property type="entry name" value="INT_XerDC_C"/>
    <property type="match status" value="1"/>
</dbReference>
<evidence type="ECO:0000259" key="13">
    <source>
        <dbReference type="PROSITE" id="PS51900"/>
    </source>
</evidence>
<dbReference type="PROSITE" id="PS51898">
    <property type="entry name" value="TYR_RECOMBINASE"/>
    <property type="match status" value="1"/>
</dbReference>
<sequence>MNSDALRQPLEDFLLMLRNARQLSPHTLSAYRHDLQGLLAHAEQLQRSDWSQLDQADLRQLISARHRQGIGGRSLQRQLSAIRSFYAWLLERRLCRHNPAIDLRPPRSPRALPNTLDADLTARLLDSRDPDCDDWLQLRDQAMLELFYSSGLRLSELASLCIGDIDLRSAELRVLGKGRKVRLLPIGRKAREALQQWLQQHPAPSEPARPVFLSKRGGALGVRAIQLRLQRHGNQRIGQHLHPHMLRHSFASHLLESSGDLRAVQELLGHSDIATTQIYTRLDFQHLSSVYDQAHPRAKRRRESDDD</sequence>
<gene>
    <name evidence="11" type="primary">xerC</name>
    <name evidence="14" type="ORF">SAMN05216217_102365</name>
</gene>
<dbReference type="GO" id="GO:0009037">
    <property type="term" value="F:tyrosine-based site-specific recombinase activity"/>
    <property type="evidence" value="ECO:0007669"/>
    <property type="project" value="UniProtKB-UniRule"/>
</dbReference>
<evidence type="ECO:0000256" key="8">
    <source>
        <dbReference type="ARBA" id="ARBA00023125"/>
    </source>
</evidence>
<dbReference type="InterPro" id="IPR044068">
    <property type="entry name" value="CB"/>
</dbReference>
<feature type="active site" evidence="11">
    <location>
        <position position="247"/>
    </location>
</feature>
<dbReference type="GO" id="GO:0051301">
    <property type="term" value="P:cell division"/>
    <property type="evidence" value="ECO:0007669"/>
    <property type="project" value="UniProtKB-UniRule"/>
</dbReference>
<dbReference type="Gene3D" id="1.10.150.130">
    <property type="match status" value="1"/>
</dbReference>
<dbReference type="InterPro" id="IPR023009">
    <property type="entry name" value="Tyrosine_recombinase_XerC/XerD"/>
</dbReference>
<evidence type="ECO:0000313" key="14">
    <source>
        <dbReference type="EMBL" id="SFM27673.1"/>
    </source>
</evidence>
<dbReference type="NCBIfam" id="TIGR02224">
    <property type="entry name" value="recomb_XerC"/>
    <property type="match status" value="1"/>
</dbReference>
<dbReference type="InterPro" id="IPR011010">
    <property type="entry name" value="DNA_brk_join_enz"/>
</dbReference>
<dbReference type="SUPFAM" id="SSF56349">
    <property type="entry name" value="DNA breaking-rejoining enzymes"/>
    <property type="match status" value="1"/>
</dbReference>
<evidence type="ECO:0000256" key="7">
    <source>
        <dbReference type="ARBA" id="ARBA00022908"/>
    </source>
</evidence>
<comment type="similarity">
    <text evidence="2 11">Belongs to the 'phage' integrase family. XerC subfamily.</text>
</comment>
<evidence type="ECO:0000256" key="9">
    <source>
        <dbReference type="ARBA" id="ARBA00023172"/>
    </source>
</evidence>
<dbReference type="PANTHER" id="PTHR30349:SF81">
    <property type="entry name" value="TYROSINE RECOMBINASE XERC"/>
    <property type="match status" value="1"/>
</dbReference>
<keyword evidence="4 11" id="KW-0963">Cytoplasm</keyword>
<evidence type="ECO:0000256" key="1">
    <source>
        <dbReference type="ARBA" id="ARBA00004496"/>
    </source>
</evidence>
<dbReference type="InterPro" id="IPR010998">
    <property type="entry name" value="Integrase_recombinase_N"/>
</dbReference>
<keyword evidence="10 11" id="KW-0131">Cell cycle</keyword>
<evidence type="ECO:0000256" key="11">
    <source>
        <dbReference type="HAMAP-Rule" id="MF_01808"/>
    </source>
</evidence>
<dbReference type="OrthoDB" id="9801717at2"/>
<evidence type="ECO:0000256" key="4">
    <source>
        <dbReference type="ARBA" id="ARBA00022490"/>
    </source>
</evidence>
<dbReference type="InterPro" id="IPR011931">
    <property type="entry name" value="Recomb_XerC"/>
</dbReference>
<feature type="domain" description="Core-binding (CB)" evidence="13">
    <location>
        <begin position="4"/>
        <end position="90"/>
    </location>
</feature>
<feature type="active site" evidence="11">
    <location>
        <position position="270"/>
    </location>
</feature>
<dbReference type="SUPFAM" id="SSF47823">
    <property type="entry name" value="lambda integrase-like, N-terminal domain"/>
    <property type="match status" value="1"/>
</dbReference>